<reference evidence="1 2" key="1">
    <citation type="submission" date="2016-10" db="EMBL/GenBank/DDBJ databases">
        <authorList>
            <person name="de Groot N.N."/>
        </authorList>
    </citation>
    <scope>NUCLEOTIDE SEQUENCE [LARGE SCALE GENOMIC DNA]</scope>
    <source>
        <strain evidence="1 2">DSM 26880</strain>
    </source>
</reference>
<sequence length="247" mass="28056">MLEDDVARQGWHIDARERAARFQVLGERCSGTNFVKRLIGRNSALTATEEMGWKHGFPSMIAIPEDLAVVCVVRDARDWALSVHARPWHCPPEMQRLAFRDFIRAEWTTVADRARYFPQVAREGGLGRPLQPDRDPMTGAAFPDLFALRRTKLAALLSYKRRGCTLVLARFEAVRDAPQEFLATLHDVLDLGLPPVYRPVVKRLGNRFKPAVEPRPSPPTRFPDTDLALLRARLDLRQEAALGYSYD</sequence>
<dbReference type="SUPFAM" id="SSF52540">
    <property type="entry name" value="P-loop containing nucleoside triphosphate hydrolases"/>
    <property type="match status" value="1"/>
</dbReference>
<evidence type="ECO:0000313" key="1">
    <source>
        <dbReference type="EMBL" id="SDY28979.1"/>
    </source>
</evidence>
<proteinExistence type="predicted"/>
<dbReference type="OrthoDB" id="7904151at2"/>
<dbReference type="EMBL" id="FNPF01000005">
    <property type="protein sequence ID" value="SDY28979.1"/>
    <property type="molecule type" value="Genomic_DNA"/>
</dbReference>
<keyword evidence="2" id="KW-1185">Reference proteome</keyword>
<name>A0A1H3INX5_9RHOB</name>
<evidence type="ECO:0000313" key="2">
    <source>
        <dbReference type="Proteomes" id="UP000199286"/>
    </source>
</evidence>
<gene>
    <name evidence="1" type="ORF">SAMN05444340_105162</name>
</gene>
<dbReference type="AlphaFoldDB" id="A0A1H3INX5"/>
<protein>
    <recommendedName>
        <fullName evidence="3">Sulfotransferase family protein</fullName>
    </recommendedName>
</protein>
<evidence type="ECO:0008006" key="3">
    <source>
        <dbReference type="Google" id="ProtNLM"/>
    </source>
</evidence>
<dbReference type="InterPro" id="IPR027417">
    <property type="entry name" value="P-loop_NTPase"/>
</dbReference>
<dbReference type="RefSeq" id="WP_089882218.1">
    <property type="nucleotide sequence ID" value="NZ_FNPF01000005.1"/>
</dbReference>
<organism evidence="1 2">
    <name type="scientific">Citreimonas salinaria</name>
    <dbReference type="NCBI Taxonomy" id="321339"/>
    <lineage>
        <taxon>Bacteria</taxon>
        <taxon>Pseudomonadati</taxon>
        <taxon>Pseudomonadota</taxon>
        <taxon>Alphaproteobacteria</taxon>
        <taxon>Rhodobacterales</taxon>
        <taxon>Roseobacteraceae</taxon>
        <taxon>Citreimonas</taxon>
    </lineage>
</organism>
<accession>A0A1H3INX5</accession>
<dbReference type="Proteomes" id="UP000199286">
    <property type="component" value="Unassembled WGS sequence"/>
</dbReference>